<gene>
    <name evidence="2" type="ORF">Scani_44390</name>
</gene>
<evidence type="ECO:0000313" key="3">
    <source>
        <dbReference type="Proteomes" id="UP000435837"/>
    </source>
</evidence>
<protein>
    <submittedName>
        <fullName evidence="2">Uncharacterized protein</fullName>
    </submittedName>
</protein>
<feature type="region of interest" description="Disordered" evidence="1">
    <location>
        <begin position="1"/>
        <end position="137"/>
    </location>
</feature>
<proteinExistence type="predicted"/>
<organism evidence="2 3">
    <name type="scientific">Streptomyces caniferus</name>
    <dbReference type="NCBI Taxonomy" id="285557"/>
    <lineage>
        <taxon>Bacteria</taxon>
        <taxon>Bacillati</taxon>
        <taxon>Actinomycetota</taxon>
        <taxon>Actinomycetes</taxon>
        <taxon>Kitasatosporales</taxon>
        <taxon>Streptomycetaceae</taxon>
        <taxon>Streptomyces</taxon>
    </lineage>
</organism>
<reference evidence="2 3" key="1">
    <citation type="submission" date="2019-12" db="EMBL/GenBank/DDBJ databases">
        <title>Whole genome shotgun sequence of Streptomyces caniferus NBRC 15389.</title>
        <authorList>
            <person name="Ichikawa N."/>
            <person name="Kimura A."/>
            <person name="Kitahashi Y."/>
            <person name="Komaki H."/>
            <person name="Tamura T."/>
        </authorList>
    </citation>
    <scope>NUCLEOTIDE SEQUENCE [LARGE SCALE GENOMIC DNA]</scope>
    <source>
        <strain evidence="2 3">NBRC 15389</strain>
    </source>
</reference>
<evidence type="ECO:0000313" key="2">
    <source>
        <dbReference type="EMBL" id="GFE08171.1"/>
    </source>
</evidence>
<feature type="compositionally biased region" description="Polar residues" evidence="1">
    <location>
        <begin position="122"/>
        <end position="137"/>
    </location>
</feature>
<accession>A0A640SCM9</accession>
<name>A0A640SCM9_9ACTN</name>
<sequence>MLRDGSSEASPDAEIGTEPGTAGKPSGSAHAARGGNTASPIRTQKLVDGSADTRLRADAGNTARHRRARTGQPLTVPLTHSGGRDLAGLTSHRKTASNITHQALPERQKPPPEPADGGSLVSPASHQQRGRTWTTRI</sequence>
<comment type="caution">
    <text evidence="2">The sequence shown here is derived from an EMBL/GenBank/DDBJ whole genome shotgun (WGS) entry which is preliminary data.</text>
</comment>
<dbReference type="AlphaFoldDB" id="A0A640SCM9"/>
<evidence type="ECO:0000256" key="1">
    <source>
        <dbReference type="SAM" id="MobiDB-lite"/>
    </source>
</evidence>
<dbReference type="Proteomes" id="UP000435837">
    <property type="component" value="Unassembled WGS sequence"/>
</dbReference>
<dbReference type="EMBL" id="BLIN01000005">
    <property type="protein sequence ID" value="GFE08171.1"/>
    <property type="molecule type" value="Genomic_DNA"/>
</dbReference>